<accession>A0ABY7E5T6</accession>
<evidence type="ECO:0000313" key="5">
    <source>
        <dbReference type="EMBL" id="WAR05403.1"/>
    </source>
</evidence>
<dbReference type="PANTHER" id="PTHR24201">
    <property type="entry name" value="ANK_REP_REGION DOMAIN-CONTAINING PROTEIN"/>
    <property type="match status" value="1"/>
</dbReference>
<evidence type="ECO:0000256" key="4">
    <source>
        <dbReference type="SAM" id="MobiDB-lite"/>
    </source>
</evidence>
<keyword evidence="6" id="KW-1185">Reference proteome</keyword>
<protein>
    <submittedName>
        <fullName evidence="5">IKBD-like protein</fullName>
    </submittedName>
</protein>
<dbReference type="SMART" id="SM00248">
    <property type="entry name" value="ANK"/>
    <property type="match status" value="4"/>
</dbReference>
<dbReference type="Proteomes" id="UP001164746">
    <property type="component" value="Chromosome 5"/>
</dbReference>
<dbReference type="InterPro" id="IPR050776">
    <property type="entry name" value="Ank_Repeat/CDKN_Inhibitor"/>
</dbReference>
<dbReference type="Pfam" id="PF12796">
    <property type="entry name" value="Ank_2"/>
    <property type="match status" value="1"/>
</dbReference>
<dbReference type="EMBL" id="CP111016">
    <property type="protein sequence ID" value="WAR05403.1"/>
    <property type="molecule type" value="Genomic_DNA"/>
</dbReference>
<evidence type="ECO:0000256" key="2">
    <source>
        <dbReference type="ARBA" id="ARBA00023043"/>
    </source>
</evidence>
<keyword evidence="2 3" id="KW-0040">ANK repeat</keyword>
<dbReference type="SUPFAM" id="SSF48403">
    <property type="entry name" value="Ankyrin repeat"/>
    <property type="match status" value="1"/>
</dbReference>
<sequence>VTQPVQLPLNQTTTRPFNQPGTQPVQLPWNQNQTTSQPFNQPLNQPGTQPVHQTLTTSISQHCTQSLQQGFRSPVKSQTVQQSIQTLPVTLNPLYITPFHQSQPRIQLSHQTSNQPNRPILPKPTQSVNAIQTPRLKSTPTHSAVERDKRVAPTRNVGKNKQKEDKARRDISKLTETQLQGVDPEKGDTIVHEYACRGPHENYHLQALLERLKQKNMINIMINSKNKKNQTALYCAVSLNYDKVIKTLLKFGADPNIKAQNGDEQSAPIHIAACSGTAKTIDALLEALNIDIDSINSYGQTALHCAIVQQFVAQKEKDGSRKVAMEKLLQKRANHTLQDTKGRTPLIYCVLQKQKDLLTTLE</sequence>
<evidence type="ECO:0000256" key="1">
    <source>
        <dbReference type="ARBA" id="ARBA00022737"/>
    </source>
</evidence>
<feature type="region of interest" description="Disordered" evidence="4">
    <location>
        <begin position="1"/>
        <end position="41"/>
    </location>
</feature>
<feature type="non-terminal residue" evidence="5">
    <location>
        <position position="1"/>
    </location>
</feature>
<dbReference type="InterPro" id="IPR002110">
    <property type="entry name" value="Ankyrin_rpt"/>
</dbReference>
<keyword evidence="1" id="KW-0677">Repeat</keyword>
<dbReference type="PROSITE" id="PS50088">
    <property type="entry name" value="ANK_REPEAT"/>
    <property type="match status" value="1"/>
</dbReference>
<feature type="compositionally biased region" description="Polar residues" evidence="4">
    <location>
        <begin position="131"/>
        <end position="142"/>
    </location>
</feature>
<evidence type="ECO:0000313" key="6">
    <source>
        <dbReference type="Proteomes" id="UP001164746"/>
    </source>
</evidence>
<feature type="region of interest" description="Disordered" evidence="4">
    <location>
        <begin position="131"/>
        <end position="169"/>
    </location>
</feature>
<reference evidence="5" key="1">
    <citation type="submission" date="2022-11" db="EMBL/GenBank/DDBJ databases">
        <title>Centuries of genome instability and evolution in soft-shell clam transmissible cancer (bioRxiv).</title>
        <authorList>
            <person name="Hart S.F.M."/>
            <person name="Yonemitsu M.A."/>
            <person name="Giersch R.M."/>
            <person name="Beal B.F."/>
            <person name="Arriagada G."/>
            <person name="Davis B.W."/>
            <person name="Ostrander E.A."/>
            <person name="Goff S.P."/>
            <person name="Metzger M.J."/>
        </authorList>
    </citation>
    <scope>NUCLEOTIDE SEQUENCE</scope>
    <source>
        <strain evidence="5">MELC-2E11</strain>
        <tissue evidence="5">Siphon/mantle</tissue>
    </source>
</reference>
<evidence type="ECO:0000256" key="3">
    <source>
        <dbReference type="PROSITE-ProRule" id="PRU00023"/>
    </source>
</evidence>
<feature type="repeat" description="ANK" evidence="3">
    <location>
        <begin position="228"/>
        <end position="260"/>
    </location>
</feature>
<organism evidence="5 6">
    <name type="scientific">Mya arenaria</name>
    <name type="common">Soft-shell clam</name>
    <dbReference type="NCBI Taxonomy" id="6604"/>
    <lineage>
        <taxon>Eukaryota</taxon>
        <taxon>Metazoa</taxon>
        <taxon>Spiralia</taxon>
        <taxon>Lophotrochozoa</taxon>
        <taxon>Mollusca</taxon>
        <taxon>Bivalvia</taxon>
        <taxon>Autobranchia</taxon>
        <taxon>Heteroconchia</taxon>
        <taxon>Euheterodonta</taxon>
        <taxon>Imparidentia</taxon>
        <taxon>Neoheterodontei</taxon>
        <taxon>Myida</taxon>
        <taxon>Myoidea</taxon>
        <taxon>Myidae</taxon>
        <taxon>Mya</taxon>
    </lineage>
</organism>
<proteinExistence type="predicted"/>
<dbReference type="PROSITE" id="PS50297">
    <property type="entry name" value="ANK_REP_REGION"/>
    <property type="match status" value="1"/>
</dbReference>
<dbReference type="Gene3D" id="1.25.40.20">
    <property type="entry name" value="Ankyrin repeat-containing domain"/>
    <property type="match status" value="1"/>
</dbReference>
<name>A0ABY7E5T6_MYAAR</name>
<gene>
    <name evidence="5" type="ORF">MAR_020772</name>
</gene>
<dbReference type="InterPro" id="IPR036770">
    <property type="entry name" value="Ankyrin_rpt-contain_sf"/>
</dbReference>